<keyword evidence="5" id="KW-1185">Reference proteome</keyword>
<dbReference type="RefSeq" id="WP_148067492.1">
    <property type="nucleotide sequence ID" value="NZ_VRZA01000002.1"/>
</dbReference>
<keyword evidence="2" id="KW-0812">Transmembrane</keyword>
<accession>A0A5C9A8N0</accession>
<dbReference type="Pfam" id="PF23892">
    <property type="entry name" value="Ig_CycH"/>
    <property type="match status" value="1"/>
</dbReference>
<evidence type="ECO:0000256" key="1">
    <source>
        <dbReference type="SAM" id="MobiDB-lite"/>
    </source>
</evidence>
<dbReference type="Gene3D" id="1.25.40.10">
    <property type="entry name" value="Tetratricopeptide repeat domain"/>
    <property type="match status" value="1"/>
</dbReference>
<comment type="caution">
    <text evidence="4">The sequence shown here is derived from an EMBL/GenBank/DDBJ whole genome shotgun (WGS) entry which is preliminary data.</text>
</comment>
<evidence type="ECO:0000313" key="5">
    <source>
        <dbReference type="Proteomes" id="UP000321039"/>
    </source>
</evidence>
<reference evidence="4 5" key="1">
    <citation type="submission" date="2019-08" db="EMBL/GenBank/DDBJ databases">
        <title>Parahaliea maris sp. nov., isolated from the surface seawater.</title>
        <authorList>
            <person name="Liu Y."/>
        </authorList>
    </citation>
    <scope>NUCLEOTIDE SEQUENCE [LARGE SCALE GENOMIC DNA]</scope>
    <source>
        <strain evidence="4 5">HSLHS9</strain>
    </source>
</reference>
<evidence type="ECO:0000259" key="3">
    <source>
        <dbReference type="Pfam" id="PF23892"/>
    </source>
</evidence>
<evidence type="ECO:0000256" key="2">
    <source>
        <dbReference type="SAM" id="Phobius"/>
    </source>
</evidence>
<name>A0A5C9A8N0_9GAMM</name>
<dbReference type="InterPro" id="IPR011990">
    <property type="entry name" value="TPR-like_helical_dom_sf"/>
</dbReference>
<proteinExistence type="predicted"/>
<keyword evidence="2" id="KW-0472">Membrane</keyword>
<dbReference type="SUPFAM" id="SSF48452">
    <property type="entry name" value="TPR-like"/>
    <property type="match status" value="1"/>
</dbReference>
<dbReference type="EMBL" id="VRZA01000002">
    <property type="protein sequence ID" value="TXS95581.1"/>
    <property type="molecule type" value="Genomic_DNA"/>
</dbReference>
<dbReference type="PANTHER" id="PTHR47870:SF4">
    <property type="entry name" value="CYTOCHROME C-TYPE BIOGENESIS PROTEIN CYCH"/>
    <property type="match status" value="1"/>
</dbReference>
<dbReference type="InterPro" id="IPR056412">
    <property type="entry name" value="Ig_CycH"/>
</dbReference>
<dbReference type="PANTHER" id="PTHR47870">
    <property type="entry name" value="CYTOCHROME C-TYPE BIOGENESIS PROTEIN CCMH"/>
    <property type="match status" value="1"/>
</dbReference>
<feature type="region of interest" description="Disordered" evidence="1">
    <location>
        <begin position="368"/>
        <end position="404"/>
    </location>
</feature>
<feature type="domain" description="Cytochrome c-type biogenesis protein H Ig-like" evidence="3">
    <location>
        <begin position="294"/>
        <end position="397"/>
    </location>
</feature>
<dbReference type="InterPro" id="IPR051263">
    <property type="entry name" value="C-type_cytochrome_biogenesis"/>
</dbReference>
<evidence type="ECO:0000313" key="4">
    <source>
        <dbReference type="EMBL" id="TXS95581.1"/>
    </source>
</evidence>
<dbReference type="GO" id="GO:0005886">
    <property type="term" value="C:plasma membrane"/>
    <property type="evidence" value="ECO:0007669"/>
    <property type="project" value="TreeGrafter"/>
</dbReference>
<dbReference type="AlphaFoldDB" id="A0A5C9A8N0"/>
<feature type="transmembrane region" description="Helical" evidence="2">
    <location>
        <begin position="84"/>
        <end position="104"/>
    </location>
</feature>
<organism evidence="4 5">
    <name type="scientific">Parahaliea maris</name>
    <dbReference type="NCBI Taxonomy" id="2716870"/>
    <lineage>
        <taxon>Bacteria</taxon>
        <taxon>Pseudomonadati</taxon>
        <taxon>Pseudomonadota</taxon>
        <taxon>Gammaproteobacteria</taxon>
        <taxon>Cellvibrionales</taxon>
        <taxon>Halieaceae</taxon>
        <taxon>Parahaliea</taxon>
    </lineage>
</organism>
<keyword evidence="2" id="KW-1133">Transmembrane helix</keyword>
<feature type="compositionally biased region" description="Polar residues" evidence="1">
    <location>
        <begin position="368"/>
        <end position="379"/>
    </location>
</feature>
<sequence length="404" mass="43550">MTTFILACAGLVLLSGLFYLFPSRRGSGAQELERANFEWYRLRQQELAEQGDDALDDDARLRLLEEEQARAANKSEPMPESRRFPGWLLLPVVAVGSGALYYLLGAAPDVLLNARLQQLDETATATEVYSVMSAVEQRSSQRPDNLHYRALLGRYYMGQEEYVQAADTYTAMAEAAPGDAYALAYAAQARYLAAGRVLDGESQRMAEAALAINPHQRTALGLLGMVSFESGQYRAAIQYWERLRATEQPGSESDNMIAGVIAQARERLGEAPEEAVEPAAAPVASGESVASAGVTVHVSLPAGASVNPDDTVFVLARNPTSGSRMPIAVQRLRAAQLPMTLRLDDRHSMAGQKISTSDEVIVVVQVSPSGQPGESNASWLGQGGPLQPSASGEPVEIELTQRRG</sequence>
<protein>
    <submittedName>
        <fullName evidence="4">Cytochrome C biogenesis protein</fullName>
    </submittedName>
</protein>
<dbReference type="Proteomes" id="UP000321039">
    <property type="component" value="Unassembled WGS sequence"/>
</dbReference>
<gene>
    <name evidence="4" type="ORF">FV139_06790</name>
</gene>